<dbReference type="SUPFAM" id="SSF53756">
    <property type="entry name" value="UDP-Glycosyltransferase/glycogen phosphorylase"/>
    <property type="match status" value="1"/>
</dbReference>
<sequence length="371" mass="43118">MSNILLITYGFPPDVGGAELVAYDYATNLAKLGHNISVVCRQHKSKSVQFNNFKVMEIPNLFGEKLWMLNLYIFFRKLNYEQYDHIILNQSNVSSVISRVLKEKDFNKCIPIVQGFEVEWFYKNKRIVSNIFNNYIFQLGKYHRKTLLKARKIVSVSNAHKNKVLKAAKLDFLDFKVQVVYTGIDKQVFHREFSSYRKDNSLEKRHLLFSVSRIVKMKGYEHMLAIFKQLVIEDPLFYWIIAGDGPYLSELKKNVKEANLSNYITFLGNVNRESLNRFYSIADCFWLLSDYDECLPLVYLEAQACGTPAIGRNKGGVVETIIDNKTGFLVNSDEECLDILLHRKYEQLKSEDLKSFTDKFDKIEAARLLIS</sequence>
<dbReference type="InterPro" id="IPR001296">
    <property type="entry name" value="Glyco_trans_1"/>
</dbReference>
<evidence type="ECO:0008006" key="5">
    <source>
        <dbReference type="Google" id="ProtNLM"/>
    </source>
</evidence>
<evidence type="ECO:0000313" key="4">
    <source>
        <dbReference type="Proteomes" id="UP000196587"/>
    </source>
</evidence>
<dbReference type="PANTHER" id="PTHR45947:SF3">
    <property type="entry name" value="SULFOQUINOVOSYL TRANSFERASE SQD2"/>
    <property type="match status" value="1"/>
</dbReference>
<gene>
    <name evidence="3" type="ORF">B5F24_06300</name>
</gene>
<name>A0A1Y4JQP2_9BACE</name>
<evidence type="ECO:0000313" key="3">
    <source>
        <dbReference type="EMBL" id="OUP34787.1"/>
    </source>
</evidence>
<dbReference type="RefSeq" id="WP_087412440.1">
    <property type="nucleotide sequence ID" value="NZ_CALIXP010000024.1"/>
</dbReference>
<organism evidence="3 4">
    <name type="scientific">Bacteroides clarus</name>
    <dbReference type="NCBI Taxonomy" id="626929"/>
    <lineage>
        <taxon>Bacteria</taxon>
        <taxon>Pseudomonadati</taxon>
        <taxon>Bacteroidota</taxon>
        <taxon>Bacteroidia</taxon>
        <taxon>Bacteroidales</taxon>
        <taxon>Bacteroidaceae</taxon>
        <taxon>Bacteroides</taxon>
    </lineage>
</organism>
<dbReference type="AlphaFoldDB" id="A0A1Y4JQP2"/>
<proteinExistence type="predicted"/>
<reference evidence="4" key="1">
    <citation type="submission" date="2017-04" db="EMBL/GenBank/DDBJ databases">
        <title>Function of individual gut microbiota members based on whole genome sequencing of pure cultures obtained from chicken caecum.</title>
        <authorList>
            <person name="Medvecky M."/>
            <person name="Cejkova D."/>
            <person name="Polansky O."/>
            <person name="Karasova D."/>
            <person name="Kubasova T."/>
            <person name="Cizek A."/>
            <person name="Rychlik I."/>
        </authorList>
    </citation>
    <scope>NUCLEOTIDE SEQUENCE [LARGE SCALE GENOMIC DNA]</scope>
    <source>
        <strain evidence="4">An189</strain>
    </source>
</reference>
<feature type="domain" description="Glycosyl transferase family 1" evidence="1">
    <location>
        <begin position="197"/>
        <end position="333"/>
    </location>
</feature>
<evidence type="ECO:0000259" key="2">
    <source>
        <dbReference type="Pfam" id="PF13439"/>
    </source>
</evidence>
<comment type="caution">
    <text evidence="3">The sequence shown here is derived from an EMBL/GenBank/DDBJ whole genome shotgun (WGS) entry which is preliminary data.</text>
</comment>
<dbReference type="Proteomes" id="UP000196587">
    <property type="component" value="Unassembled WGS sequence"/>
</dbReference>
<protein>
    <recommendedName>
        <fullName evidence="5">Glycosyltransferase family 1 protein</fullName>
    </recommendedName>
</protein>
<evidence type="ECO:0000259" key="1">
    <source>
        <dbReference type="Pfam" id="PF00534"/>
    </source>
</evidence>
<dbReference type="Gene3D" id="3.40.50.2000">
    <property type="entry name" value="Glycogen Phosphorylase B"/>
    <property type="match status" value="2"/>
</dbReference>
<dbReference type="PANTHER" id="PTHR45947">
    <property type="entry name" value="SULFOQUINOVOSYL TRANSFERASE SQD2"/>
    <property type="match status" value="1"/>
</dbReference>
<dbReference type="InterPro" id="IPR050194">
    <property type="entry name" value="Glycosyltransferase_grp1"/>
</dbReference>
<dbReference type="Pfam" id="PF00534">
    <property type="entry name" value="Glycos_transf_1"/>
    <property type="match status" value="1"/>
</dbReference>
<dbReference type="InterPro" id="IPR028098">
    <property type="entry name" value="Glyco_trans_4-like_N"/>
</dbReference>
<accession>A0A1Y4JQP2</accession>
<feature type="domain" description="Glycosyltransferase subfamily 4-like N-terminal" evidence="2">
    <location>
        <begin position="15"/>
        <end position="186"/>
    </location>
</feature>
<dbReference type="Pfam" id="PF13439">
    <property type="entry name" value="Glyco_transf_4"/>
    <property type="match status" value="1"/>
</dbReference>
<dbReference type="EMBL" id="NFKE01000004">
    <property type="protein sequence ID" value="OUP34787.1"/>
    <property type="molecule type" value="Genomic_DNA"/>
</dbReference>
<dbReference type="GO" id="GO:0016757">
    <property type="term" value="F:glycosyltransferase activity"/>
    <property type="evidence" value="ECO:0007669"/>
    <property type="project" value="InterPro"/>
</dbReference>
<dbReference type="CDD" id="cd03801">
    <property type="entry name" value="GT4_PimA-like"/>
    <property type="match status" value="1"/>
</dbReference>